<evidence type="ECO:0000256" key="16">
    <source>
        <dbReference type="RuleBase" id="RU003515"/>
    </source>
</evidence>
<name>A0A0N8KN01_9CYAN</name>
<keyword evidence="10 14" id="KW-0479">Metal-binding</keyword>
<reference evidence="19 20" key="1">
    <citation type="submission" date="2015-09" db="EMBL/GenBank/DDBJ databases">
        <title>Identification and resolution of microdiversity through metagenomic sequencing of parallel consortia.</title>
        <authorList>
            <person name="Nelson W.C."/>
            <person name="Romine M.F."/>
            <person name="Lindemann S.R."/>
        </authorList>
    </citation>
    <scope>NUCLEOTIDE SEQUENCE [LARGE SCALE GENOMIC DNA]</scope>
    <source>
        <strain evidence="19">Ana</strain>
    </source>
</reference>
<comment type="caution">
    <text evidence="19">The sequence shown here is derived from an EMBL/GenBank/DDBJ whole genome shotgun (WGS) entry which is preliminary data.</text>
</comment>
<dbReference type="PROSITE" id="PS51975">
    <property type="entry name" value="RNASE_H_2"/>
    <property type="match status" value="1"/>
</dbReference>
<keyword evidence="17" id="KW-1133">Transmembrane helix</keyword>
<dbReference type="GO" id="GO:0043137">
    <property type="term" value="P:DNA replication, removal of RNA primer"/>
    <property type="evidence" value="ECO:0007669"/>
    <property type="project" value="TreeGrafter"/>
</dbReference>
<feature type="transmembrane region" description="Helical" evidence="17">
    <location>
        <begin position="24"/>
        <end position="49"/>
    </location>
</feature>
<dbReference type="EC" id="3.1.26.4" evidence="6 14"/>
<dbReference type="HAMAP" id="MF_00052_B">
    <property type="entry name" value="RNase_HII_B"/>
    <property type="match status" value="1"/>
</dbReference>
<dbReference type="NCBIfam" id="NF010537">
    <property type="entry name" value="PRK13925.1"/>
    <property type="match status" value="1"/>
</dbReference>
<keyword evidence="9 14" id="KW-0540">Nuclease</keyword>
<evidence type="ECO:0000313" key="19">
    <source>
        <dbReference type="EMBL" id="KPQ35162.1"/>
    </source>
</evidence>
<evidence type="ECO:0000256" key="5">
    <source>
        <dbReference type="ARBA" id="ARBA00007383"/>
    </source>
</evidence>
<dbReference type="InterPro" id="IPR024567">
    <property type="entry name" value="RNase_HII/HIII_dom"/>
</dbReference>
<dbReference type="InterPro" id="IPR001352">
    <property type="entry name" value="RNase_HII/HIII"/>
</dbReference>
<comment type="function">
    <text evidence="3 14 16">Endonuclease that specifically degrades the RNA of RNA-DNA hybrids.</text>
</comment>
<evidence type="ECO:0000256" key="3">
    <source>
        <dbReference type="ARBA" id="ARBA00004065"/>
    </source>
</evidence>
<dbReference type="GO" id="GO:0004523">
    <property type="term" value="F:RNA-DNA hybrid ribonuclease activity"/>
    <property type="evidence" value="ECO:0007669"/>
    <property type="project" value="UniProtKB-UniRule"/>
</dbReference>
<proteinExistence type="inferred from homology"/>
<dbReference type="Proteomes" id="UP000050465">
    <property type="component" value="Unassembled WGS sequence"/>
</dbReference>
<dbReference type="PANTHER" id="PTHR10954">
    <property type="entry name" value="RIBONUCLEASE H2 SUBUNIT A"/>
    <property type="match status" value="1"/>
</dbReference>
<dbReference type="GO" id="GO:0030145">
    <property type="term" value="F:manganese ion binding"/>
    <property type="evidence" value="ECO:0007669"/>
    <property type="project" value="UniProtKB-UniRule"/>
</dbReference>
<evidence type="ECO:0000256" key="14">
    <source>
        <dbReference type="HAMAP-Rule" id="MF_00052"/>
    </source>
</evidence>
<evidence type="ECO:0000313" key="20">
    <source>
        <dbReference type="Proteomes" id="UP000050465"/>
    </source>
</evidence>
<gene>
    <name evidence="14 19" type="primary">rnhB</name>
    <name evidence="19" type="ORF">HLUCCA11_12135</name>
</gene>
<comment type="similarity">
    <text evidence="5 14 16">Belongs to the RNase HII family.</text>
</comment>
<keyword evidence="17" id="KW-0812">Transmembrane</keyword>
<dbReference type="GO" id="GO:0032299">
    <property type="term" value="C:ribonuclease H2 complex"/>
    <property type="evidence" value="ECO:0007669"/>
    <property type="project" value="TreeGrafter"/>
</dbReference>
<evidence type="ECO:0000256" key="4">
    <source>
        <dbReference type="ARBA" id="ARBA00004496"/>
    </source>
</evidence>
<evidence type="ECO:0000256" key="15">
    <source>
        <dbReference type="PROSITE-ProRule" id="PRU01319"/>
    </source>
</evidence>
<evidence type="ECO:0000256" key="2">
    <source>
        <dbReference type="ARBA" id="ARBA00001946"/>
    </source>
</evidence>
<comment type="subcellular location">
    <subcellularLocation>
        <location evidence="4 14">Cytoplasm</location>
    </subcellularLocation>
</comment>
<dbReference type="SUPFAM" id="SSF53098">
    <property type="entry name" value="Ribonuclease H-like"/>
    <property type="match status" value="1"/>
</dbReference>
<feature type="binding site" evidence="14 15">
    <location>
        <position position="17"/>
    </location>
    <ligand>
        <name>a divalent metal cation</name>
        <dbReference type="ChEBI" id="CHEBI:60240"/>
    </ligand>
</feature>
<dbReference type="GO" id="GO:0005737">
    <property type="term" value="C:cytoplasm"/>
    <property type="evidence" value="ECO:0007669"/>
    <property type="project" value="UniProtKB-SubCell"/>
</dbReference>
<dbReference type="InterPro" id="IPR036397">
    <property type="entry name" value="RNaseH_sf"/>
</dbReference>
<feature type="domain" description="RNase H type-2" evidence="18">
    <location>
        <begin position="11"/>
        <end position="206"/>
    </location>
</feature>
<dbReference type="EMBL" id="LJZR01000014">
    <property type="protein sequence ID" value="KPQ35162.1"/>
    <property type="molecule type" value="Genomic_DNA"/>
</dbReference>
<dbReference type="InterPro" id="IPR012337">
    <property type="entry name" value="RNaseH-like_sf"/>
</dbReference>
<evidence type="ECO:0000256" key="13">
    <source>
        <dbReference type="ARBA" id="ARBA00023211"/>
    </source>
</evidence>
<dbReference type="PATRIC" id="fig|1666911.3.peg.4502"/>
<evidence type="ECO:0000256" key="11">
    <source>
        <dbReference type="ARBA" id="ARBA00022759"/>
    </source>
</evidence>
<keyword evidence="11 14" id="KW-0255">Endonuclease</keyword>
<evidence type="ECO:0000256" key="8">
    <source>
        <dbReference type="ARBA" id="ARBA00022490"/>
    </source>
</evidence>
<evidence type="ECO:0000256" key="6">
    <source>
        <dbReference type="ARBA" id="ARBA00012180"/>
    </source>
</evidence>
<dbReference type="NCBIfam" id="NF000595">
    <property type="entry name" value="PRK00015.1-3"/>
    <property type="match status" value="1"/>
</dbReference>
<feature type="binding site" evidence="14 15">
    <location>
        <position position="18"/>
    </location>
    <ligand>
        <name>a divalent metal cation</name>
        <dbReference type="ChEBI" id="CHEBI:60240"/>
    </ligand>
</feature>
<keyword evidence="13 14" id="KW-0464">Manganese</keyword>
<dbReference type="Gene3D" id="3.30.420.10">
    <property type="entry name" value="Ribonuclease H-like superfamily/Ribonuclease H"/>
    <property type="match status" value="1"/>
</dbReference>
<dbReference type="CDD" id="cd07182">
    <property type="entry name" value="RNase_HII_bacteria_HII_like"/>
    <property type="match status" value="1"/>
</dbReference>
<comment type="cofactor">
    <cofactor evidence="14 15">
        <name>Mn(2+)</name>
        <dbReference type="ChEBI" id="CHEBI:29035"/>
    </cofactor>
    <cofactor evidence="14 15">
        <name>Mg(2+)</name>
        <dbReference type="ChEBI" id="CHEBI:18420"/>
    </cofactor>
    <text evidence="14 15">Manganese or magnesium. Binds 1 divalent metal ion per monomer in the absence of substrate. May bind a second metal ion after substrate binding.</text>
</comment>
<dbReference type="PANTHER" id="PTHR10954:SF18">
    <property type="entry name" value="RIBONUCLEASE HII"/>
    <property type="match status" value="1"/>
</dbReference>
<organism evidence="19 20">
    <name type="scientific">Phormidesmis priestleyi Ana</name>
    <dbReference type="NCBI Taxonomy" id="1666911"/>
    <lineage>
        <taxon>Bacteria</taxon>
        <taxon>Bacillati</taxon>
        <taxon>Cyanobacteriota</taxon>
        <taxon>Cyanophyceae</taxon>
        <taxon>Leptolyngbyales</taxon>
        <taxon>Leptolyngbyaceae</taxon>
        <taxon>Phormidesmis</taxon>
    </lineage>
</organism>
<evidence type="ECO:0000256" key="7">
    <source>
        <dbReference type="ARBA" id="ARBA00019179"/>
    </source>
</evidence>
<keyword evidence="17" id="KW-0472">Membrane</keyword>
<dbReference type="STRING" id="1666911.HLUCCA11_12135"/>
<dbReference type="InterPro" id="IPR022898">
    <property type="entry name" value="RNase_HII"/>
</dbReference>
<evidence type="ECO:0000259" key="18">
    <source>
        <dbReference type="PROSITE" id="PS51975"/>
    </source>
</evidence>
<protein>
    <recommendedName>
        <fullName evidence="7 14">Ribonuclease HII</fullName>
        <shortName evidence="14">RNase HII</shortName>
        <ecNumber evidence="6 14">3.1.26.4</ecNumber>
    </recommendedName>
</protein>
<accession>A0A0N8KN01</accession>
<dbReference type="AlphaFoldDB" id="A0A0N8KN01"/>
<feature type="binding site" evidence="14 15">
    <location>
        <position position="112"/>
    </location>
    <ligand>
        <name>a divalent metal cation</name>
        <dbReference type="ChEBI" id="CHEBI:60240"/>
    </ligand>
</feature>
<evidence type="ECO:0000256" key="10">
    <source>
        <dbReference type="ARBA" id="ARBA00022723"/>
    </source>
</evidence>
<dbReference type="GO" id="GO:0003723">
    <property type="term" value="F:RNA binding"/>
    <property type="evidence" value="ECO:0007669"/>
    <property type="project" value="UniProtKB-UniRule"/>
</dbReference>
<keyword evidence="12 14" id="KW-0378">Hydrolase</keyword>
<dbReference type="GO" id="GO:0006298">
    <property type="term" value="P:mismatch repair"/>
    <property type="evidence" value="ECO:0007669"/>
    <property type="project" value="TreeGrafter"/>
</dbReference>
<evidence type="ECO:0000256" key="12">
    <source>
        <dbReference type="ARBA" id="ARBA00022801"/>
    </source>
</evidence>
<evidence type="ECO:0000256" key="17">
    <source>
        <dbReference type="SAM" id="Phobius"/>
    </source>
</evidence>
<evidence type="ECO:0000256" key="9">
    <source>
        <dbReference type="ARBA" id="ARBA00022722"/>
    </source>
</evidence>
<evidence type="ECO:0000256" key="1">
    <source>
        <dbReference type="ARBA" id="ARBA00000077"/>
    </source>
</evidence>
<comment type="catalytic activity">
    <reaction evidence="1 14 15 16">
        <text>Endonucleolytic cleavage to 5'-phosphomonoester.</text>
        <dbReference type="EC" id="3.1.26.4"/>
    </reaction>
</comment>
<sequence length="206" mass="22159">MNNLYSSLCSEQVAGVDEVGRGALFGPVVAAAIILPASAIASLAAAGVTDSKKLSPVKRQQLAHQIRQVSYCSLGLASVYEIDRINILQASLLAMRRAVAQLRPVPQLCLVDGNQRVPGLVIAQQTIIKGDQKELAIAAASIVAKVWRDALIVRLDNRYPGYDLASNKGYGSAKHLAGITHLGICRQHRKSFRSCQVKPISSKTYK</sequence>
<comment type="cofactor">
    <cofactor evidence="2">
        <name>Mg(2+)</name>
        <dbReference type="ChEBI" id="CHEBI:18420"/>
    </cofactor>
</comment>
<keyword evidence="8 14" id="KW-0963">Cytoplasm</keyword>
<dbReference type="Pfam" id="PF01351">
    <property type="entry name" value="RNase_HII"/>
    <property type="match status" value="1"/>
</dbReference>